<sequence length="361" mass="37645">MSPDSLGTELLALAATVLAAALLSPLWTAARGRSRYAIRTAAVTACLLTATATGLAWVNRQVDTYPTWASLLGGNPAAAAPAENAAARGAGTGEVIATTVTGHASNLTLPMYVYLPPGYAEHPSTRYPVVEALHGYPGSPAQWLHRLHVETILNNEIDAGRMAPTVVLFPYQTPDPTRDTECTNLAGGPQTETFLTADVPAAARARFHVRTDAAGWGLVGYSAGGYCATDLLLRHPGQYAAGASLSGYATPGIPVGQGTENTVYNDLWRLAHLPIPAVSLYLSCARTDRAPLRDALALARAARAPLTVTTSYVGGGGHNAQTWQAMEAPAFDWLSTSLGRPVVPETGEPRVAAISSPAAGQ</sequence>
<dbReference type="InterPro" id="IPR050583">
    <property type="entry name" value="Mycobacterial_A85_antigen"/>
</dbReference>
<dbReference type="Proteomes" id="UP000676967">
    <property type="component" value="Chromosome"/>
</dbReference>
<dbReference type="RefSeq" id="WP_189330148.1">
    <property type="nucleotide sequence ID" value="NZ_AP023356.1"/>
</dbReference>
<reference evidence="1 2" key="1">
    <citation type="submission" date="2020-08" db="EMBL/GenBank/DDBJ databases">
        <title>Whole genome shotgun sequence of Actinoplanes ianthinogenes NBRC 13996.</title>
        <authorList>
            <person name="Komaki H."/>
            <person name="Tamura T."/>
        </authorList>
    </citation>
    <scope>NUCLEOTIDE SEQUENCE [LARGE SCALE GENOMIC DNA]</scope>
    <source>
        <strain evidence="1 2">NBRC 13996</strain>
    </source>
</reference>
<protein>
    <submittedName>
        <fullName evidence="1">Esterase</fullName>
    </submittedName>
</protein>
<name>A0ABM7M827_9ACTN</name>
<organism evidence="1 2">
    <name type="scientific">Actinoplanes ianthinogenes</name>
    <dbReference type="NCBI Taxonomy" id="122358"/>
    <lineage>
        <taxon>Bacteria</taxon>
        <taxon>Bacillati</taxon>
        <taxon>Actinomycetota</taxon>
        <taxon>Actinomycetes</taxon>
        <taxon>Micromonosporales</taxon>
        <taxon>Micromonosporaceae</taxon>
        <taxon>Actinoplanes</taxon>
    </lineage>
</organism>
<evidence type="ECO:0000313" key="2">
    <source>
        <dbReference type="Proteomes" id="UP000676967"/>
    </source>
</evidence>
<dbReference type="Gene3D" id="3.40.50.1820">
    <property type="entry name" value="alpha/beta hydrolase"/>
    <property type="match status" value="1"/>
</dbReference>
<dbReference type="Pfam" id="PF00756">
    <property type="entry name" value="Esterase"/>
    <property type="match status" value="1"/>
</dbReference>
<accession>A0ABM7M827</accession>
<evidence type="ECO:0000313" key="1">
    <source>
        <dbReference type="EMBL" id="BCJ47784.1"/>
    </source>
</evidence>
<keyword evidence="2" id="KW-1185">Reference proteome</keyword>
<dbReference type="InterPro" id="IPR000801">
    <property type="entry name" value="Esterase-like"/>
</dbReference>
<dbReference type="EMBL" id="AP023356">
    <property type="protein sequence ID" value="BCJ47784.1"/>
    <property type="molecule type" value="Genomic_DNA"/>
</dbReference>
<dbReference type="SUPFAM" id="SSF53474">
    <property type="entry name" value="alpha/beta-Hydrolases"/>
    <property type="match status" value="1"/>
</dbReference>
<proteinExistence type="predicted"/>
<dbReference type="PANTHER" id="PTHR48098:SF1">
    <property type="entry name" value="DIACYLGLYCEROL ACYLTRANSFERASE_MYCOLYLTRANSFERASE AG85A"/>
    <property type="match status" value="1"/>
</dbReference>
<gene>
    <name evidence="1" type="ORF">Aiant_84410</name>
</gene>
<dbReference type="InterPro" id="IPR029058">
    <property type="entry name" value="AB_hydrolase_fold"/>
</dbReference>
<dbReference type="PANTHER" id="PTHR48098">
    <property type="entry name" value="ENTEROCHELIN ESTERASE-RELATED"/>
    <property type="match status" value="1"/>
</dbReference>